<gene>
    <name evidence="1" type="ORF">FHW14_002991</name>
</gene>
<dbReference type="RefSeq" id="WP_184510872.1">
    <property type="nucleotide sequence ID" value="NZ_JACHVT010000006.1"/>
</dbReference>
<dbReference type="Proteomes" id="UP000590811">
    <property type="component" value="Unassembled WGS sequence"/>
</dbReference>
<accession>A0A839Q0L6</accession>
<name>A0A839Q0L6_9MICO</name>
<sequence length="117" mass="12698">MAVGGHENHLWRLDAVQGLMADDTHPVTYLCGGSRNHADLVDLLDGVVVLDLVVDTLRRPLDERPAGEFGSEPEERALVLRVHGTGEDLPDGIRVDATRPLTDVVDEVLRVTAQPSS</sequence>
<evidence type="ECO:0000313" key="1">
    <source>
        <dbReference type="EMBL" id="MBB2987805.1"/>
    </source>
</evidence>
<dbReference type="EMBL" id="JACHVT010000006">
    <property type="protein sequence ID" value="MBB2987805.1"/>
    <property type="molecule type" value="Genomic_DNA"/>
</dbReference>
<comment type="caution">
    <text evidence="1">The sequence shown here is derived from an EMBL/GenBank/DDBJ whole genome shotgun (WGS) entry which is preliminary data.</text>
</comment>
<organism evidence="1 2">
    <name type="scientific">Terracoccus luteus</name>
    <dbReference type="NCBI Taxonomy" id="53356"/>
    <lineage>
        <taxon>Bacteria</taxon>
        <taxon>Bacillati</taxon>
        <taxon>Actinomycetota</taxon>
        <taxon>Actinomycetes</taxon>
        <taxon>Micrococcales</taxon>
        <taxon>Intrasporangiaceae</taxon>
        <taxon>Terracoccus</taxon>
    </lineage>
</organism>
<protein>
    <submittedName>
        <fullName evidence="1">Uncharacterized protein</fullName>
    </submittedName>
</protein>
<reference evidence="1 2" key="1">
    <citation type="submission" date="2020-08" db="EMBL/GenBank/DDBJ databases">
        <title>Genomic Encyclopedia of Type Strains, Phase IV (KMG-V): Genome sequencing to study the core and pangenomes of soil and plant-associated prokaryotes.</title>
        <authorList>
            <person name="Whitman W."/>
        </authorList>
    </citation>
    <scope>NUCLEOTIDE SEQUENCE [LARGE SCALE GENOMIC DNA]</scope>
    <source>
        <strain evidence="1 2">B3ACCR2</strain>
    </source>
</reference>
<proteinExistence type="predicted"/>
<dbReference type="AlphaFoldDB" id="A0A839Q0L6"/>
<evidence type="ECO:0000313" key="2">
    <source>
        <dbReference type="Proteomes" id="UP000590811"/>
    </source>
</evidence>